<dbReference type="PANTHER" id="PTHR30289:SF1">
    <property type="entry name" value="PEBP (PHOSPHATIDYLETHANOLAMINE-BINDING PROTEIN) FAMILY PROTEIN"/>
    <property type="match status" value="1"/>
</dbReference>
<sequence length="159" mass="17417">MGFALSTMQLRSSAFEQDGAIPTKFAGDGEDVSPALTWHNPPEGTKSFAVICHDPDAPLISPNGTYGFVHWVLYNIPGNVSELAEGVKDFTAGKNDFGNIGYGGPMPPQGHGRHRYYFWVIALNDEPNLAEGLSLWEFLGKIESKVIGMNRLVGTYERK</sequence>
<dbReference type="InterPro" id="IPR008914">
    <property type="entry name" value="PEBP"/>
</dbReference>
<organism evidence="1 2">
    <name type="scientific">Alkalilimnicola ehrlichii</name>
    <dbReference type="NCBI Taxonomy" id="351052"/>
    <lineage>
        <taxon>Bacteria</taxon>
        <taxon>Pseudomonadati</taxon>
        <taxon>Pseudomonadota</taxon>
        <taxon>Gammaproteobacteria</taxon>
        <taxon>Chromatiales</taxon>
        <taxon>Ectothiorhodospiraceae</taxon>
        <taxon>Alkalilimnicola</taxon>
    </lineage>
</organism>
<reference evidence="2" key="1">
    <citation type="submission" date="2017-05" db="EMBL/GenBank/DDBJ databases">
        <authorList>
            <person name="Sharma S."/>
            <person name="Sidhu C."/>
            <person name="Pinnaka A.K."/>
        </authorList>
    </citation>
    <scope>NUCLEOTIDE SEQUENCE [LARGE SCALE GENOMIC DNA]</scope>
    <source>
        <strain evidence="2">AK93</strain>
    </source>
</reference>
<keyword evidence="2" id="KW-1185">Reference proteome</keyword>
<dbReference type="CDD" id="cd00865">
    <property type="entry name" value="PEBP_bact_arch"/>
    <property type="match status" value="1"/>
</dbReference>
<proteinExistence type="predicted"/>
<comment type="caution">
    <text evidence="1">The sequence shown here is derived from an EMBL/GenBank/DDBJ whole genome shotgun (WGS) entry which is preliminary data.</text>
</comment>
<dbReference type="InterPro" id="IPR005247">
    <property type="entry name" value="YbhB_YbcL/LppC-like"/>
</dbReference>
<evidence type="ECO:0000313" key="2">
    <source>
        <dbReference type="Proteomes" id="UP000256763"/>
    </source>
</evidence>
<dbReference type="Proteomes" id="UP000256763">
    <property type="component" value="Unassembled WGS sequence"/>
</dbReference>
<dbReference type="Pfam" id="PF01161">
    <property type="entry name" value="PBP"/>
    <property type="match status" value="1"/>
</dbReference>
<dbReference type="EMBL" id="NFZW01000041">
    <property type="protein sequence ID" value="RFA31726.1"/>
    <property type="molecule type" value="Genomic_DNA"/>
</dbReference>
<gene>
    <name evidence="1" type="ORF">CAL65_21585</name>
</gene>
<dbReference type="Gene3D" id="3.90.280.10">
    <property type="entry name" value="PEBP-like"/>
    <property type="match status" value="1"/>
</dbReference>
<protein>
    <submittedName>
        <fullName evidence="1">Phospholipid-binding protein</fullName>
    </submittedName>
</protein>
<dbReference type="InterPro" id="IPR036610">
    <property type="entry name" value="PEBP-like_sf"/>
</dbReference>
<dbReference type="NCBIfam" id="TIGR00481">
    <property type="entry name" value="YbhB/YbcL family Raf kinase inhibitor-like protein"/>
    <property type="match status" value="1"/>
</dbReference>
<dbReference type="PANTHER" id="PTHR30289">
    <property type="entry name" value="UNCHARACTERIZED PROTEIN YBCL-RELATED"/>
    <property type="match status" value="1"/>
</dbReference>
<dbReference type="OrthoDB" id="9797506at2"/>
<dbReference type="AlphaFoldDB" id="A0A3E0WID4"/>
<accession>A0A3E0WID4</accession>
<dbReference type="RefSeq" id="WP_116304114.1">
    <property type="nucleotide sequence ID" value="NZ_NFZV01000040.1"/>
</dbReference>
<name>A0A3E0WID4_9GAMM</name>
<evidence type="ECO:0000313" key="1">
    <source>
        <dbReference type="EMBL" id="RFA31726.1"/>
    </source>
</evidence>
<dbReference type="SUPFAM" id="SSF49777">
    <property type="entry name" value="PEBP-like"/>
    <property type="match status" value="1"/>
</dbReference>